<accession>A0A1G9I9P1</accession>
<dbReference type="InterPro" id="IPR050966">
    <property type="entry name" value="Glutamyl_endopeptidase"/>
</dbReference>
<sequence>MRERAIRSRWAWRIKALACAGALVTVVALTDRETTPESAAEIPPYVGALFSNDLDGGHFCTASVVHSEGRNLIATAAHCLGDAEGKVFAPAYAYGEAPYGTWTIEKIYEDSSWLDGEDEDADLAFATLAPRDGEEIEDVTGANVLDAGGRTAGKVTVTGYPSDLDHPLTCTVEPTEETATRQRVDCPDFATGTSGSPWVTGDGRLVGVLGGYEGGGESDDVSYSIVLGELAARLYEQATG</sequence>
<reference evidence="3 4" key="1">
    <citation type="submission" date="2016-10" db="EMBL/GenBank/DDBJ databases">
        <authorList>
            <person name="de Groot N.N."/>
        </authorList>
    </citation>
    <scope>NUCLEOTIDE SEQUENCE [LARGE SCALE GENOMIC DNA]</scope>
    <source>
        <strain evidence="3 4">CGMCC 4.5727</strain>
    </source>
</reference>
<dbReference type="AlphaFoldDB" id="A0A1G9I9P1"/>
<evidence type="ECO:0000256" key="1">
    <source>
        <dbReference type="ARBA" id="ARBA00022729"/>
    </source>
</evidence>
<dbReference type="InterPro" id="IPR043504">
    <property type="entry name" value="Peptidase_S1_PA_chymotrypsin"/>
</dbReference>
<evidence type="ECO:0000313" key="3">
    <source>
        <dbReference type="EMBL" id="SDL21765.1"/>
    </source>
</evidence>
<dbReference type="STRING" id="417292.SAMN05421806_12242"/>
<gene>
    <name evidence="3" type="ORF">SAMN05421806_12242</name>
</gene>
<keyword evidence="1 2" id="KW-0732">Signal</keyword>
<evidence type="ECO:0000313" key="4">
    <source>
        <dbReference type="Proteomes" id="UP000199155"/>
    </source>
</evidence>
<feature type="signal peptide" evidence="2">
    <location>
        <begin position="1"/>
        <end position="30"/>
    </location>
</feature>
<dbReference type="PANTHER" id="PTHR15462">
    <property type="entry name" value="SERINE PROTEASE"/>
    <property type="match status" value="1"/>
</dbReference>
<dbReference type="Pfam" id="PF13365">
    <property type="entry name" value="Trypsin_2"/>
    <property type="match status" value="1"/>
</dbReference>
<keyword evidence="4" id="KW-1185">Reference proteome</keyword>
<dbReference type="RefSeq" id="WP_176953982.1">
    <property type="nucleotide sequence ID" value="NZ_FNFF01000022.1"/>
</dbReference>
<evidence type="ECO:0000256" key="2">
    <source>
        <dbReference type="SAM" id="SignalP"/>
    </source>
</evidence>
<name>A0A1G9I9P1_9ACTN</name>
<dbReference type="Gene3D" id="2.40.10.10">
    <property type="entry name" value="Trypsin-like serine proteases"/>
    <property type="match status" value="2"/>
</dbReference>
<dbReference type="EMBL" id="FNFF01000022">
    <property type="protein sequence ID" value="SDL21765.1"/>
    <property type="molecule type" value="Genomic_DNA"/>
</dbReference>
<dbReference type="InterPro" id="IPR009003">
    <property type="entry name" value="Peptidase_S1_PA"/>
</dbReference>
<organism evidence="3 4">
    <name type="scientific">Streptomyces indicus</name>
    <dbReference type="NCBI Taxonomy" id="417292"/>
    <lineage>
        <taxon>Bacteria</taxon>
        <taxon>Bacillati</taxon>
        <taxon>Actinomycetota</taxon>
        <taxon>Actinomycetes</taxon>
        <taxon>Kitasatosporales</taxon>
        <taxon>Streptomycetaceae</taxon>
        <taxon>Streptomyces</taxon>
    </lineage>
</organism>
<protein>
    <submittedName>
        <fullName evidence="3">Trypsin-like peptidase domain-containing protein</fullName>
    </submittedName>
</protein>
<feature type="chain" id="PRO_5039692314" evidence="2">
    <location>
        <begin position="31"/>
        <end position="240"/>
    </location>
</feature>
<dbReference type="SUPFAM" id="SSF50494">
    <property type="entry name" value="Trypsin-like serine proteases"/>
    <property type="match status" value="1"/>
</dbReference>
<dbReference type="Proteomes" id="UP000199155">
    <property type="component" value="Unassembled WGS sequence"/>
</dbReference>
<proteinExistence type="predicted"/>